<dbReference type="GO" id="GO:0006513">
    <property type="term" value="P:protein monoubiquitination"/>
    <property type="evidence" value="ECO:0007669"/>
    <property type="project" value="TreeGrafter"/>
</dbReference>
<feature type="compositionally biased region" description="Basic and acidic residues" evidence="17">
    <location>
        <begin position="528"/>
        <end position="555"/>
    </location>
</feature>
<evidence type="ECO:0000256" key="15">
    <source>
        <dbReference type="ARBA" id="ARBA00082108"/>
    </source>
</evidence>
<sequence length="1171" mass="130960">MLTRTMMTPTKMKLRVRKKESGAKSSRCLLADTSPDSKCPICLDRFNNVASLDRCLHRFCFRCIHEWSKNKAECPLCKQPFRSIFHSVKAENDFKEFVLAPVENGPAAAAVPPAAQTDIGAPSGRVRRPRAPRGGERRSRRHQNPAATASSLDLRLENLTEGMEETVGQEQGVHHMMLRLTERRRSRGEERSLRRLRDQDVVAFRRALYRTGIRVRSGGWDSGRQRDVSAAHLRRNPASLRRLLPWLQRELTVLYGSHGSLVSIVQHIIMSRITHYDMDDAAIRDELRPFLLARTDHFLHELVSFARSTLSIETYDQQAVYECPAPSYEEDSGSDSSIIAISEDDDDSEAADITEATEERVPPVPMATGGESSLSQSGWDDETPGPSYSTLFPSPSQSQADGAEPSADVVQADEVGRTSGADGPNEDEEEECMIVGYVKPMAERTPELVQLSSDSSEEEREAMATEMATAATLPKAEASSSQAQAPLSPESYRRPLSPSSCPCPSASRSPGLNTDRVSPQNENSRCSHSGERDAERHSSLGTKEETRRRCFRDRSQSCSDSSVLSRTSGHSRSCRRSGSRSRRQERSTHRELQRWSCQSSGLSPTVSVASDSSDSSRSPSWERPQSRDRKCPKKGDEEQEHPRSVSVREKSSQSSICWDSPVHGSKRKKARKRRRHEKERERSRSPLQDHSASHGSCGESRRRHGRRERRPRAASHSSSRSSSSSEDSQPDRPCPEKPAGKRKYKTRHLERAAQRQSSRRSSRDRERREARSSPAKRHHRGDRERSRSPSVEIIFERRASDPPSHTHRWKRKRHKRRSRREARPLNSPTIITIESGSDTNDYQDCVTEVTSRTTDYQQREVSSSKIRYQGRVIKAAVCKTDDQPCTDVNSRTTEDQHLVTKVTNGTTDDQHSVTSTTSDAQHHVTKITDDQCRATVVVDRTADPQHRVTKVPESKTDHRCSAVELPKSPHNQCRVNSVTDNCHRSVVDVTDYAVDCQDSVVKSRDPVPETPNSKIDSTLSLNAALPGSSLESYSPVTPTERLLDSPDCALNLEKCVVDVVDRESFDHSQQSTDPEQPGGIDDLSQDASLATATPPSDTRLLESILQELEDILPEERREAEPGRDFAAPDSGVDRLEDRTVPPRDQSDTERERTGNAETSDPQRGAAASPAV</sequence>
<feature type="region of interest" description="Disordered" evidence="17">
    <location>
        <begin position="1001"/>
        <end position="1020"/>
    </location>
</feature>
<evidence type="ECO:0000256" key="11">
    <source>
        <dbReference type="ARBA" id="ARBA00076856"/>
    </source>
</evidence>
<protein>
    <recommendedName>
        <fullName evidence="10">E3 ubiquitin-protein ligase Topors</fullName>
        <ecNumber evidence="2">2.3.2.27</ecNumber>
    </recommendedName>
    <alternativeName>
        <fullName evidence="11">RING-type E3 ubiquitin transferase Topors</fullName>
    </alternativeName>
    <alternativeName>
        <fullName evidence="13">SUMO1-protein E3 ligase Topors</fullName>
    </alternativeName>
    <alternativeName>
        <fullName evidence="12">Topoisomerase I-binding RING finger protein</fullName>
    </alternativeName>
    <alternativeName>
        <fullName evidence="14">Topoisomerase I-binding arginine/serine-rich protein</fullName>
    </alternativeName>
    <alternativeName>
        <fullName evidence="15">Tumor suppressor p53-binding protein 3</fullName>
    </alternativeName>
</protein>
<feature type="compositionally biased region" description="Basic residues" evidence="17">
    <location>
        <begin position="701"/>
        <end position="713"/>
    </location>
</feature>
<feature type="compositionally biased region" description="Low complexity" evidence="17">
    <location>
        <begin position="109"/>
        <end position="124"/>
    </location>
</feature>
<evidence type="ECO:0000256" key="4">
    <source>
        <dbReference type="ARBA" id="ARBA00022723"/>
    </source>
</evidence>
<dbReference type="PANTHER" id="PTHR46077">
    <property type="entry name" value="E3 UBIQUITIN-PROTEIN LIGASE TOPORS"/>
    <property type="match status" value="1"/>
</dbReference>
<evidence type="ECO:0000256" key="12">
    <source>
        <dbReference type="ARBA" id="ARBA00076940"/>
    </source>
</evidence>
<dbReference type="InterPro" id="IPR058746">
    <property type="entry name" value="Znf_RING-type_Topors"/>
</dbReference>
<feature type="compositionally biased region" description="Polar residues" evidence="17">
    <location>
        <begin position="1085"/>
        <end position="1096"/>
    </location>
</feature>
<evidence type="ECO:0000256" key="2">
    <source>
        <dbReference type="ARBA" id="ARBA00012483"/>
    </source>
</evidence>
<evidence type="ECO:0000256" key="16">
    <source>
        <dbReference type="PROSITE-ProRule" id="PRU00175"/>
    </source>
</evidence>
<dbReference type="STRING" id="42514.ENSPNAP00000026988"/>
<reference evidence="19 20" key="1">
    <citation type="submission" date="2020-10" db="EMBL/GenBank/DDBJ databases">
        <title>Pygocentrus nattereri (red-bellied piranha) genome, fPygNat1, primary haplotype.</title>
        <authorList>
            <person name="Myers G."/>
            <person name="Meyer A."/>
            <person name="Karagic N."/>
            <person name="Pippel M."/>
            <person name="Winkler S."/>
            <person name="Tracey A."/>
            <person name="Wood J."/>
            <person name="Formenti G."/>
            <person name="Howe K."/>
            <person name="Fedrigo O."/>
            <person name="Jarvis E.D."/>
        </authorList>
    </citation>
    <scope>NUCLEOTIDE SEQUENCE [LARGE SCALE GENOMIC DNA]</scope>
</reference>
<reference evidence="19" key="2">
    <citation type="submission" date="2025-08" db="UniProtKB">
        <authorList>
            <consortium name="Ensembl"/>
        </authorList>
    </citation>
    <scope>IDENTIFICATION</scope>
</reference>
<feature type="compositionally biased region" description="Low complexity" evidence="17">
    <location>
        <begin position="714"/>
        <end position="727"/>
    </location>
</feature>
<feature type="compositionally biased region" description="Basic and acidic residues" evidence="17">
    <location>
        <begin position="729"/>
        <end position="739"/>
    </location>
</feature>
<evidence type="ECO:0000256" key="10">
    <source>
        <dbReference type="ARBA" id="ARBA00071236"/>
    </source>
</evidence>
<dbReference type="InterPro" id="IPR018957">
    <property type="entry name" value="Znf_C3HC4_RING-type"/>
</dbReference>
<organism evidence="19 20">
    <name type="scientific">Pygocentrus nattereri</name>
    <name type="common">Red-bellied piranha</name>
    <dbReference type="NCBI Taxonomy" id="42514"/>
    <lineage>
        <taxon>Eukaryota</taxon>
        <taxon>Metazoa</taxon>
        <taxon>Chordata</taxon>
        <taxon>Craniata</taxon>
        <taxon>Vertebrata</taxon>
        <taxon>Euteleostomi</taxon>
        <taxon>Actinopterygii</taxon>
        <taxon>Neopterygii</taxon>
        <taxon>Teleostei</taxon>
        <taxon>Ostariophysi</taxon>
        <taxon>Characiformes</taxon>
        <taxon>Characoidei</taxon>
        <taxon>Pygocentrus</taxon>
    </lineage>
</organism>
<feature type="compositionally biased region" description="Polar residues" evidence="17">
    <location>
        <begin position="826"/>
        <end position="837"/>
    </location>
</feature>
<dbReference type="GeneTree" id="ENSGT00530000064170"/>
<keyword evidence="6" id="KW-0833">Ubl conjugation pathway</keyword>
<feature type="compositionally biased region" description="Basic residues" evidence="17">
    <location>
        <begin position="805"/>
        <end position="820"/>
    </location>
</feature>
<dbReference type="PROSITE" id="PS50089">
    <property type="entry name" value="ZF_RING_2"/>
    <property type="match status" value="1"/>
</dbReference>
<feature type="region of interest" description="Disordered" evidence="17">
    <location>
        <begin position="109"/>
        <end position="151"/>
    </location>
</feature>
<dbReference type="GO" id="GO:0061630">
    <property type="term" value="F:ubiquitin protein ligase activity"/>
    <property type="evidence" value="ECO:0007669"/>
    <property type="project" value="UniProtKB-EC"/>
</dbReference>
<dbReference type="SMART" id="SM00184">
    <property type="entry name" value="RING"/>
    <property type="match status" value="1"/>
</dbReference>
<dbReference type="GO" id="GO:0032391">
    <property type="term" value="C:photoreceptor connecting cilium"/>
    <property type="evidence" value="ECO:0007669"/>
    <property type="project" value="UniProtKB-ARBA"/>
</dbReference>
<dbReference type="Ensembl" id="ENSPNAT00000003725.2">
    <property type="protein sequence ID" value="ENSPNAP00000026988.2"/>
    <property type="gene ID" value="ENSPNAG00000012373.2"/>
</dbReference>
<evidence type="ECO:0000256" key="17">
    <source>
        <dbReference type="SAM" id="MobiDB-lite"/>
    </source>
</evidence>
<feature type="region of interest" description="Disordered" evidence="17">
    <location>
        <begin position="344"/>
        <end position="837"/>
    </location>
</feature>
<feature type="compositionally biased region" description="Basic residues" evidence="17">
    <location>
        <begin position="572"/>
        <end position="581"/>
    </location>
</feature>
<comment type="catalytic activity">
    <reaction evidence="1">
        <text>S-ubiquitinyl-[E2 ubiquitin-conjugating enzyme]-L-cysteine + [acceptor protein]-L-lysine = [E2 ubiquitin-conjugating enzyme]-L-cysteine + N(6)-ubiquitinyl-[acceptor protein]-L-lysine.</text>
        <dbReference type="EC" id="2.3.2.27"/>
    </reaction>
</comment>
<dbReference type="Pfam" id="PF00097">
    <property type="entry name" value="zf-C3HC4"/>
    <property type="match status" value="1"/>
</dbReference>
<feature type="compositionally biased region" description="Basic residues" evidence="17">
    <location>
        <begin position="664"/>
        <end position="677"/>
    </location>
</feature>
<feature type="compositionally biased region" description="Basic and acidic residues" evidence="17">
    <location>
        <begin position="1131"/>
        <end position="1154"/>
    </location>
</feature>
<feature type="compositionally biased region" description="Polar residues" evidence="17">
    <location>
        <begin position="511"/>
        <end position="527"/>
    </location>
</feature>
<keyword evidence="7" id="KW-0862">Zinc</keyword>
<feature type="compositionally biased region" description="Low complexity" evidence="17">
    <location>
        <begin position="603"/>
        <end position="619"/>
    </location>
</feature>
<dbReference type="Gene3D" id="3.30.40.10">
    <property type="entry name" value="Zinc/RING finger domain, C3HC4 (zinc finger)"/>
    <property type="match status" value="1"/>
</dbReference>
<evidence type="ECO:0000256" key="9">
    <source>
        <dbReference type="ARBA" id="ARBA00023163"/>
    </source>
</evidence>
<name>A0A3B4DU50_PYGNA</name>
<dbReference type="EC" id="2.3.2.27" evidence="2"/>
<dbReference type="InterPro" id="IPR017907">
    <property type="entry name" value="Znf_RING_CS"/>
</dbReference>
<dbReference type="FunFam" id="3.30.40.10:FF:000136">
    <property type="entry name" value="E3 ubiquitin-protein ligase Topors"/>
    <property type="match status" value="1"/>
</dbReference>
<keyword evidence="9" id="KW-0804">Transcription</keyword>
<feature type="region of interest" description="Disordered" evidence="17">
    <location>
        <begin position="1112"/>
        <end position="1171"/>
    </location>
</feature>
<evidence type="ECO:0000256" key="14">
    <source>
        <dbReference type="ARBA" id="ARBA00079184"/>
    </source>
</evidence>
<keyword evidence="5 16" id="KW-0863">Zinc-finger</keyword>
<feature type="compositionally biased region" description="Acidic residues" evidence="17">
    <location>
        <begin position="344"/>
        <end position="356"/>
    </location>
</feature>
<keyword evidence="3" id="KW-0808">Transferase</keyword>
<dbReference type="GeneID" id="108415545"/>
<evidence type="ECO:0000259" key="18">
    <source>
        <dbReference type="PROSITE" id="PS50089"/>
    </source>
</evidence>
<evidence type="ECO:0000256" key="1">
    <source>
        <dbReference type="ARBA" id="ARBA00000900"/>
    </source>
</evidence>
<dbReference type="SUPFAM" id="SSF57850">
    <property type="entry name" value="RING/U-box"/>
    <property type="match status" value="1"/>
</dbReference>
<feature type="compositionally biased region" description="Low complexity" evidence="17">
    <location>
        <begin position="464"/>
        <end position="510"/>
    </location>
</feature>
<dbReference type="GO" id="GO:0000209">
    <property type="term" value="P:protein polyubiquitination"/>
    <property type="evidence" value="ECO:0007669"/>
    <property type="project" value="TreeGrafter"/>
</dbReference>
<evidence type="ECO:0000256" key="3">
    <source>
        <dbReference type="ARBA" id="ARBA00022679"/>
    </source>
</evidence>
<dbReference type="AlphaFoldDB" id="A0A3B4DU50"/>
<evidence type="ECO:0000256" key="8">
    <source>
        <dbReference type="ARBA" id="ARBA00023015"/>
    </source>
</evidence>
<feature type="compositionally biased region" description="Basic and acidic residues" evidence="17">
    <location>
        <begin position="624"/>
        <end position="651"/>
    </location>
</feature>
<feature type="region of interest" description="Disordered" evidence="17">
    <location>
        <begin position="1065"/>
        <end position="1097"/>
    </location>
</feature>
<evidence type="ECO:0000313" key="19">
    <source>
        <dbReference type="Ensembl" id="ENSPNAP00000026988.2"/>
    </source>
</evidence>
<dbReference type="InterPro" id="IPR058745">
    <property type="entry name" value="PWI_Topors"/>
</dbReference>
<reference evidence="19" key="3">
    <citation type="submission" date="2025-09" db="UniProtKB">
        <authorList>
            <consortium name="Ensembl"/>
        </authorList>
    </citation>
    <scope>IDENTIFICATION</scope>
</reference>
<dbReference type="Proteomes" id="UP001501920">
    <property type="component" value="Chromosome 9"/>
</dbReference>
<evidence type="ECO:0000256" key="5">
    <source>
        <dbReference type="ARBA" id="ARBA00022771"/>
    </source>
</evidence>
<feature type="compositionally biased region" description="Basic and acidic residues" evidence="17">
    <location>
        <begin position="761"/>
        <end position="771"/>
    </location>
</feature>
<keyword evidence="20" id="KW-1185">Reference proteome</keyword>
<evidence type="ECO:0000313" key="20">
    <source>
        <dbReference type="Proteomes" id="UP001501920"/>
    </source>
</evidence>
<dbReference type="CDD" id="cd16574">
    <property type="entry name" value="RING-HC_Topors"/>
    <property type="match status" value="1"/>
</dbReference>
<keyword evidence="4" id="KW-0479">Metal-binding</keyword>
<feature type="compositionally biased region" description="Polar residues" evidence="17">
    <location>
        <begin position="386"/>
        <end position="400"/>
    </location>
</feature>
<proteinExistence type="predicted"/>
<evidence type="ECO:0000256" key="13">
    <source>
        <dbReference type="ARBA" id="ARBA00079040"/>
    </source>
</evidence>
<dbReference type="GO" id="GO:0008270">
    <property type="term" value="F:zinc ion binding"/>
    <property type="evidence" value="ECO:0007669"/>
    <property type="project" value="UniProtKB-KW"/>
</dbReference>
<dbReference type="RefSeq" id="XP_017544077.1">
    <property type="nucleotide sequence ID" value="XM_017688588.2"/>
</dbReference>
<feature type="compositionally biased region" description="Polar residues" evidence="17">
    <location>
        <begin position="1010"/>
        <end position="1020"/>
    </location>
</feature>
<accession>A0A3B4DU50</accession>
<evidence type="ECO:0000256" key="6">
    <source>
        <dbReference type="ARBA" id="ARBA00022786"/>
    </source>
</evidence>
<dbReference type="GO" id="GO:0008630">
    <property type="term" value="P:intrinsic apoptotic signaling pathway in response to DNA damage"/>
    <property type="evidence" value="ECO:0007669"/>
    <property type="project" value="UniProtKB-ARBA"/>
</dbReference>
<dbReference type="CTD" id="796087"/>
<dbReference type="PANTHER" id="PTHR46077:SF1">
    <property type="entry name" value="TOP1 BINDING ARGININE_SERINE RICH PROTEIN, E3 UBIQUITIN LIGASE"/>
    <property type="match status" value="1"/>
</dbReference>
<feature type="compositionally biased region" description="Basic and acidic residues" evidence="17">
    <location>
        <begin position="582"/>
        <end position="593"/>
    </location>
</feature>
<dbReference type="PROSITE" id="PS00518">
    <property type="entry name" value="ZF_RING_1"/>
    <property type="match status" value="1"/>
</dbReference>
<dbReference type="InterPro" id="IPR001841">
    <property type="entry name" value="Znf_RING"/>
</dbReference>
<dbReference type="OMA" id="VIIKRCH"/>
<keyword evidence="8" id="KW-0805">Transcription regulation</keyword>
<feature type="compositionally biased region" description="Basic and acidic residues" evidence="17">
    <location>
        <begin position="1113"/>
        <end position="1123"/>
    </location>
</feature>
<evidence type="ECO:0000256" key="7">
    <source>
        <dbReference type="ARBA" id="ARBA00022833"/>
    </source>
</evidence>
<feature type="domain" description="RING-type" evidence="18">
    <location>
        <begin position="39"/>
        <end position="78"/>
    </location>
</feature>
<dbReference type="Pfam" id="PF26084">
    <property type="entry name" value="PWI_Topors"/>
    <property type="match status" value="1"/>
</dbReference>
<dbReference type="InterPro" id="IPR013083">
    <property type="entry name" value="Znf_RING/FYVE/PHD"/>
</dbReference>